<dbReference type="InterPro" id="IPR011856">
    <property type="entry name" value="tRNA_endonuc-like_dom_sf"/>
</dbReference>
<dbReference type="Pfam" id="PF14338">
    <property type="entry name" value="Mrr_N"/>
    <property type="match status" value="1"/>
</dbReference>
<protein>
    <submittedName>
        <fullName evidence="3">Restriction system protein</fullName>
    </submittedName>
</protein>
<dbReference type="Proteomes" id="UP000531251">
    <property type="component" value="Unassembled WGS sequence"/>
</dbReference>
<dbReference type="PANTHER" id="PTHR30015">
    <property type="entry name" value="MRR RESTRICTION SYSTEM PROTEIN"/>
    <property type="match status" value="1"/>
</dbReference>
<evidence type="ECO:0000259" key="2">
    <source>
        <dbReference type="Pfam" id="PF14338"/>
    </source>
</evidence>
<name>A0A7X5Y1F6_9SPHN</name>
<dbReference type="InterPro" id="IPR007560">
    <property type="entry name" value="Restrct_endonuc_IV_Mrr"/>
</dbReference>
<organism evidence="3 4">
    <name type="scientific">Sphingomonas trueperi</name>
    <dbReference type="NCBI Taxonomy" id="53317"/>
    <lineage>
        <taxon>Bacteria</taxon>
        <taxon>Pseudomonadati</taxon>
        <taxon>Pseudomonadota</taxon>
        <taxon>Alphaproteobacteria</taxon>
        <taxon>Sphingomonadales</taxon>
        <taxon>Sphingomonadaceae</taxon>
        <taxon>Sphingomonas</taxon>
    </lineage>
</organism>
<reference evidence="3 4" key="1">
    <citation type="submission" date="2020-03" db="EMBL/GenBank/DDBJ databases">
        <title>Genomic Encyclopedia of Type Strains, Phase IV (KMG-IV): sequencing the most valuable type-strain genomes for metagenomic binning, comparative biology and taxonomic classification.</title>
        <authorList>
            <person name="Goeker M."/>
        </authorList>
    </citation>
    <scope>NUCLEOTIDE SEQUENCE [LARGE SCALE GENOMIC DNA]</scope>
    <source>
        <strain evidence="3 4">DSM 7225</strain>
    </source>
</reference>
<dbReference type="GO" id="GO:0003677">
    <property type="term" value="F:DNA binding"/>
    <property type="evidence" value="ECO:0007669"/>
    <property type="project" value="InterPro"/>
</dbReference>
<dbReference type="RefSeq" id="WP_125975784.1">
    <property type="nucleotide sequence ID" value="NZ_BAAADY010000007.1"/>
</dbReference>
<sequence length="318" mass="34648">MPVPDYQTLMLPLLRRLGEQQGPVAIREFLESVADEFALTPDERAERIPSGQENLLANRLAWARTYLGKAGLLASPKRGLVSITERGRHLLADESVVITNATLARYPEFQNWLTRSRETAVATPPSAPSETSVASVSRAPVELDAGTPRERIDEAVQEIEADLRTELLDRVRQMTPAEFEGLILRLLLAMGYGQGLDEMALALGGSGDGGVDGVIHQDPLGLDRVYVQAKRYKEGNNVGSVDIRGFVGALNINRATKGVFVAASQFTLEAKRAADGATMQVVLIDGDQLTRLMVRHKVGVLVRSTVEIKSIDEGFFST</sequence>
<dbReference type="Pfam" id="PF04471">
    <property type="entry name" value="Mrr_cat"/>
    <property type="match status" value="1"/>
</dbReference>
<accession>A0A7X5Y1F6</accession>
<keyword evidence="4" id="KW-1185">Reference proteome</keyword>
<evidence type="ECO:0000313" key="3">
    <source>
        <dbReference type="EMBL" id="NJB98030.1"/>
    </source>
</evidence>
<evidence type="ECO:0000313" key="4">
    <source>
        <dbReference type="Proteomes" id="UP000531251"/>
    </source>
</evidence>
<comment type="caution">
    <text evidence="3">The sequence shown here is derived from an EMBL/GenBank/DDBJ whole genome shotgun (WGS) entry which is preliminary data.</text>
</comment>
<dbReference type="GO" id="GO:0015666">
    <property type="term" value="F:restriction endodeoxyribonuclease activity"/>
    <property type="evidence" value="ECO:0007669"/>
    <property type="project" value="TreeGrafter"/>
</dbReference>
<gene>
    <name evidence="3" type="ORF">GGR89_002357</name>
</gene>
<dbReference type="InterPro" id="IPR011335">
    <property type="entry name" value="Restrct_endonuc-II-like"/>
</dbReference>
<dbReference type="InterPro" id="IPR052906">
    <property type="entry name" value="Type_IV_Methyl-Rstrct_Enzyme"/>
</dbReference>
<dbReference type="SUPFAM" id="SSF52980">
    <property type="entry name" value="Restriction endonuclease-like"/>
    <property type="match status" value="1"/>
</dbReference>
<feature type="domain" description="Restriction endonuclease type IV Mrr" evidence="1">
    <location>
        <begin position="172"/>
        <end position="293"/>
    </location>
</feature>
<proteinExistence type="predicted"/>
<feature type="domain" description="Restriction system protein Mrr-like N-terminal" evidence="2">
    <location>
        <begin position="6"/>
        <end position="92"/>
    </location>
</feature>
<dbReference type="EMBL" id="JAATJB010000006">
    <property type="protein sequence ID" value="NJB98030.1"/>
    <property type="molecule type" value="Genomic_DNA"/>
</dbReference>
<dbReference type="PANTHER" id="PTHR30015:SF7">
    <property type="entry name" value="TYPE IV METHYL-DIRECTED RESTRICTION ENZYME ECOKMRR"/>
    <property type="match status" value="1"/>
</dbReference>
<dbReference type="GO" id="GO:0009307">
    <property type="term" value="P:DNA restriction-modification system"/>
    <property type="evidence" value="ECO:0007669"/>
    <property type="project" value="InterPro"/>
</dbReference>
<dbReference type="AlphaFoldDB" id="A0A7X5Y1F6"/>
<evidence type="ECO:0000259" key="1">
    <source>
        <dbReference type="Pfam" id="PF04471"/>
    </source>
</evidence>
<dbReference type="InterPro" id="IPR025745">
    <property type="entry name" value="Mrr-like_N_dom"/>
</dbReference>
<dbReference type="Gene3D" id="3.40.1350.10">
    <property type="match status" value="1"/>
</dbReference>